<evidence type="ECO:0000313" key="6">
    <source>
        <dbReference type="Proteomes" id="UP000007797"/>
    </source>
</evidence>
<keyword evidence="2" id="KW-0812">Transmembrane</keyword>
<dbReference type="RefSeq" id="XP_004354411.1">
    <property type="nucleotide sequence ID" value="XM_004354359.1"/>
</dbReference>
<feature type="region of interest" description="Disordered" evidence="1">
    <location>
        <begin position="846"/>
        <end position="915"/>
    </location>
</feature>
<proteinExistence type="predicted"/>
<feature type="compositionally biased region" description="Polar residues" evidence="1">
    <location>
        <begin position="878"/>
        <end position="901"/>
    </location>
</feature>
<dbReference type="Gene3D" id="2.30.29.30">
    <property type="entry name" value="Pleckstrin-homology domain (PH domain)/Phosphotyrosine-binding domain (PTB)"/>
    <property type="match status" value="2"/>
</dbReference>
<feature type="compositionally biased region" description="Low complexity" evidence="1">
    <location>
        <begin position="848"/>
        <end position="877"/>
    </location>
</feature>
<dbReference type="Pfam" id="PF00168">
    <property type="entry name" value="C2"/>
    <property type="match status" value="1"/>
</dbReference>
<dbReference type="AlphaFoldDB" id="F4QAF0"/>
<reference evidence="6" key="1">
    <citation type="journal article" date="2011" name="Genome Res.">
        <title>Phylogeny-wide analysis of social amoeba genomes highlights ancient origins for complex intercellular communication.</title>
        <authorList>
            <person name="Heidel A.J."/>
            <person name="Lawal H.M."/>
            <person name="Felder M."/>
            <person name="Schilde C."/>
            <person name="Helps N.R."/>
            <person name="Tunggal B."/>
            <person name="Rivero F."/>
            <person name="John U."/>
            <person name="Schleicher M."/>
            <person name="Eichinger L."/>
            <person name="Platzer M."/>
            <person name="Noegel A.A."/>
            <person name="Schaap P."/>
            <person name="Gloeckner G."/>
        </authorList>
    </citation>
    <scope>NUCLEOTIDE SEQUENCE [LARGE SCALE GENOMIC DNA]</scope>
    <source>
        <strain evidence="6">SH3</strain>
    </source>
</reference>
<dbReference type="STRING" id="1054147.F4QAF0"/>
<keyword evidence="6" id="KW-1185">Reference proteome</keyword>
<dbReference type="SMART" id="SM00028">
    <property type="entry name" value="TPR"/>
    <property type="match status" value="5"/>
</dbReference>
<dbReference type="InterPro" id="IPR035892">
    <property type="entry name" value="C2_domain_sf"/>
</dbReference>
<sequence>MILLFHHKTACLYSYITVYSTLLKVYFYLLFEMSEFQGKLFVTVIQAQNLNIKKEESSSAAGQFVGALSNNMLQGIEKIQSFSSTHVKKLESIFTVPGQFVQGIGSLLTGQDQSAAAAAAAAASPIVETGPKDIPQVGAICAVTVPAAKDDTPQVFKTVRASSLVEPVWNESYSFNVFDPCSRIDFQVKLDSNDGDDFLIGKASIQLDDELHLFGQKPAAKWIYIRKRVKNGEIADDDDVDNYREDEVVGRIEVQMQYKFRKVWECVYHGKMLYIEKNYTDALEQLAEAIEKVPANPKIYSVIVDCYLGLKNNLKAIENCANIIKYDHNGTKGNLTIAKVLMAAGQLEKAQAFIDKAKRSSPKSERVQNAQLELSHLVEVDKINKLMDNAFGEFSRNEFPQAIETFNKCIEINSHSPVLYELRALCHMASKNNAAAIEDSNKILEIDHNWPRKETVLSGFMNKDGQINVMAKKRWFVLKSHFLFYFKDQNDLQPQGVVCLTDFGCAPKPGQKSKFQVKTRDREYYLKVDTPEDFDKWVNQLTKMSRTKLKLPLLKTCQDQIVWRNIYLVKDELEGKTGQYNVADVLMLPETLFVESGRFAFSIGDKIKAKFHSIVQAECSRVGWLYKIGQVNKEWQKRYFMIHKDTLYYVNIKDGDEKALSITPTGILPLTGAKVDLHPEGVAKAHSFSINTALRRNFIIAADDQESKDKWVRAVHVAAGTVQDNTNDKKDGSGSGSSTTTTTSGTGTGTGKTTDENQEDAPVPSSETIFANRSRRIKSLRAVPSDIEIQLKKEQEESRFTSPKEQKKIGFNEMSASESKYFSKFNLPIDHQNAAPVIISSKQNIDQSNSNLNSSTSGTNNNNQNSSSNNNINSSYSPQLTSSTQITSVNTGSSSPHNLNSMVEDETTIEEDDVGLVSGKKKKNINDSNEIDDDDKKRCFRLIYLLATIWYLDQLFSVPVPVWLSHHSPYDRVTFNTGQIITLNQTTKKAEDIVGTLSPSKSFPLIRMEHGHHYLMQLDSESIKNGVQLFNTHHPDVLPCSYHDILCQPGVKGRIERAVLKNLPFLLIPMYAELYNVIVYSLKQKTKCE</sequence>
<dbReference type="InterPro" id="IPR000008">
    <property type="entry name" value="C2_dom"/>
</dbReference>
<evidence type="ECO:0000313" key="5">
    <source>
        <dbReference type="EMBL" id="EGG15669.1"/>
    </source>
</evidence>
<dbReference type="SUPFAM" id="SSF48452">
    <property type="entry name" value="TPR-like"/>
    <property type="match status" value="1"/>
</dbReference>
<dbReference type="CDD" id="cd00821">
    <property type="entry name" value="PH"/>
    <property type="match status" value="1"/>
</dbReference>
<protein>
    <recommendedName>
        <fullName evidence="7">Pleckstrin domain-containing protein</fullName>
    </recommendedName>
</protein>
<dbReference type="KEGG" id="dfa:DFA_10511"/>
<evidence type="ECO:0000259" key="3">
    <source>
        <dbReference type="PROSITE" id="PS50003"/>
    </source>
</evidence>
<dbReference type="Gene3D" id="2.60.40.150">
    <property type="entry name" value="C2 domain"/>
    <property type="match status" value="1"/>
</dbReference>
<dbReference type="PANTHER" id="PTHR14336">
    <property type="entry name" value="TANDEM PH DOMAIN CONTAINING PROTEIN"/>
    <property type="match status" value="1"/>
</dbReference>
<feature type="region of interest" description="Disordered" evidence="1">
    <location>
        <begin position="723"/>
        <end position="772"/>
    </location>
</feature>
<keyword evidence="2" id="KW-0472">Membrane</keyword>
<dbReference type="PANTHER" id="PTHR14336:SF8">
    <property type="entry name" value="PROTEIN OPY1"/>
    <property type="match status" value="1"/>
</dbReference>
<keyword evidence="2" id="KW-1133">Transmembrane helix</keyword>
<accession>F4QAF0</accession>
<dbReference type="EMBL" id="GL883026">
    <property type="protein sequence ID" value="EGG15669.1"/>
    <property type="molecule type" value="Genomic_DNA"/>
</dbReference>
<dbReference type="OMA" id="RCCKCTI"/>
<evidence type="ECO:0008006" key="7">
    <source>
        <dbReference type="Google" id="ProtNLM"/>
    </source>
</evidence>
<evidence type="ECO:0000259" key="4">
    <source>
        <dbReference type="PROSITE" id="PS50004"/>
    </source>
</evidence>
<dbReference type="SUPFAM" id="SSF49562">
    <property type="entry name" value="C2 domain (Calcium/lipid-binding domain, CaLB)"/>
    <property type="match status" value="1"/>
</dbReference>
<dbReference type="SUPFAM" id="SSF50729">
    <property type="entry name" value="PH domain-like"/>
    <property type="match status" value="2"/>
</dbReference>
<dbReference type="InterPro" id="IPR011993">
    <property type="entry name" value="PH-like_dom_sf"/>
</dbReference>
<dbReference type="InterPro" id="IPR051707">
    <property type="entry name" value="PI-Interact_SigTrans_Reg"/>
</dbReference>
<dbReference type="GeneID" id="14867638"/>
<feature type="compositionally biased region" description="Low complexity" evidence="1">
    <location>
        <begin position="736"/>
        <end position="745"/>
    </location>
</feature>
<dbReference type="OrthoDB" id="10261837at2759"/>
<dbReference type="Proteomes" id="UP000007797">
    <property type="component" value="Unassembled WGS sequence"/>
</dbReference>
<dbReference type="PROSITE" id="PS50003">
    <property type="entry name" value="PH_DOMAIN"/>
    <property type="match status" value="2"/>
</dbReference>
<name>F4QAF0_CACFS</name>
<gene>
    <name evidence="5" type="ORF">DFA_10511</name>
</gene>
<dbReference type="InterPro" id="IPR019734">
    <property type="entry name" value="TPR_rpt"/>
</dbReference>
<dbReference type="Pfam" id="PF00169">
    <property type="entry name" value="PH"/>
    <property type="match status" value="2"/>
</dbReference>
<feature type="compositionally biased region" description="Acidic residues" evidence="1">
    <location>
        <begin position="903"/>
        <end position="914"/>
    </location>
</feature>
<dbReference type="PROSITE" id="PS50004">
    <property type="entry name" value="C2"/>
    <property type="match status" value="1"/>
</dbReference>
<dbReference type="SMART" id="SM00239">
    <property type="entry name" value="C2"/>
    <property type="match status" value="1"/>
</dbReference>
<organism evidence="5 6">
    <name type="scientific">Cavenderia fasciculata</name>
    <name type="common">Slime mold</name>
    <name type="synonym">Dictyostelium fasciculatum</name>
    <dbReference type="NCBI Taxonomy" id="261658"/>
    <lineage>
        <taxon>Eukaryota</taxon>
        <taxon>Amoebozoa</taxon>
        <taxon>Evosea</taxon>
        <taxon>Eumycetozoa</taxon>
        <taxon>Dictyostelia</taxon>
        <taxon>Acytosteliales</taxon>
        <taxon>Cavenderiaceae</taxon>
        <taxon>Cavenderia</taxon>
    </lineage>
</organism>
<dbReference type="InterPro" id="IPR011990">
    <property type="entry name" value="TPR-like_helical_dom_sf"/>
</dbReference>
<feature type="transmembrane region" description="Helical" evidence="2">
    <location>
        <begin position="12"/>
        <end position="31"/>
    </location>
</feature>
<feature type="domain" description="PH" evidence="3">
    <location>
        <begin position="454"/>
        <end position="546"/>
    </location>
</feature>
<dbReference type="SMART" id="SM00233">
    <property type="entry name" value="PH"/>
    <property type="match status" value="2"/>
</dbReference>
<evidence type="ECO:0000256" key="2">
    <source>
        <dbReference type="SAM" id="Phobius"/>
    </source>
</evidence>
<evidence type="ECO:0000256" key="1">
    <source>
        <dbReference type="SAM" id="MobiDB-lite"/>
    </source>
</evidence>
<dbReference type="InterPro" id="IPR001849">
    <property type="entry name" value="PH_domain"/>
</dbReference>
<dbReference type="Gene3D" id="1.25.40.10">
    <property type="entry name" value="Tetratricopeptide repeat domain"/>
    <property type="match status" value="2"/>
</dbReference>
<feature type="domain" description="C2" evidence="4">
    <location>
        <begin position="21"/>
        <end position="223"/>
    </location>
</feature>
<feature type="domain" description="PH" evidence="3">
    <location>
        <begin position="618"/>
        <end position="720"/>
    </location>
</feature>